<name>A0ABX8MSK2_9PSED</name>
<proteinExistence type="predicted"/>
<dbReference type="Proteomes" id="UP000693952">
    <property type="component" value="Chromosome"/>
</dbReference>
<evidence type="ECO:0000313" key="2">
    <source>
        <dbReference type="Proteomes" id="UP000693952"/>
    </source>
</evidence>
<dbReference type="RefSeq" id="WP_053136741.1">
    <property type="nucleotide sequence ID" value="NZ_CP027706.1"/>
</dbReference>
<reference evidence="1" key="1">
    <citation type="submission" date="2021-06" db="EMBL/GenBank/DDBJ databases">
        <title>Updating the genus Pseudomonas: Description of 43 new species and partition of the Pseudomonas putida group.</title>
        <authorList>
            <person name="Girard L."/>
            <person name="Lood C."/>
            <person name="Vandamme P."/>
            <person name="Rokni-Zadeh H."/>
            <person name="van Noort V."/>
            <person name="Hofte M."/>
            <person name="Lavigne R."/>
            <person name="De Mot R."/>
        </authorList>
    </citation>
    <scope>NUCLEOTIDE SEQUENCE</scope>
    <source>
        <strain evidence="1">CMR12a</strain>
    </source>
</reference>
<dbReference type="EMBL" id="CP077074">
    <property type="protein sequence ID" value="QXH42260.1"/>
    <property type="molecule type" value="Genomic_DNA"/>
</dbReference>
<evidence type="ECO:0000313" key="1">
    <source>
        <dbReference type="EMBL" id="QXH42260.1"/>
    </source>
</evidence>
<accession>A0ABX8MSK2</accession>
<protein>
    <submittedName>
        <fullName evidence="1">Uncharacterized protein</fullName>
    </submittedName>
</protein>
<organism evidence="1 2">
    <name type="scientific">Pseudomonas sessilinigenes</name>
    <dbReference type="NCBI Taxonomy" id="658629"/>
    <lineage>
        <taxon>Bacteria</taxon>
        <taxon>Pseudomonadati</taxon>
        <taxon>Pseudomonadota</taxon>
        <taxon>Gammaproteobacteria</taxon>
        <taxon>Pseudomonadales</taxon>
        <taxon>Pseudomonadaceae</taxon>
        <taxon>Pseudomonas</taxon>
    </lineage>
</organism>
<sequence length="95" mass="10531">MTTTIYSYDSRKADAGEVWGVIQETTSGKLHVVTKPGSCEEGAKLVDFKSIDNPGRGKRPEQWVKVDTGYVVTGFGKEYEINKKTRVNAYIAEAK</sequence>
<keyword evidence="2" id="KW-1185">Reference proteome</keyword>
<gene>
    <name evidence="1" type="ORF">KSS89_08585</name>
</gene>